<evidence type="ECO:0000256" key="2">
    <source>
        <dbReference type="ARBA" id="ARBA00023163"/>
    </source>
</evidence>
<keyword evidence="2" id="KW-0804">Transcription</keyword>
<keyword evidence="1" id="KW-0805">Transcription regulation</keyword>
<gene>
    <name evidence="4" type="ORF">KKR89_04910</name>
</gene>
<reference evidence="4 5" key="1">
    <citation type="submission" date="2021-05" db="EMBL/GenBank/DDBJ databases">
        <title>Novel species in genus Cellulomonas.</title>
        <authorList>
            <person name="Zhang G."/>
        </authorList>
    </citation>
    <scope>NUCLEOTIDE SEQUENCE [LARGE SCALE GENOMIC DNA]</scope>
    <source>
        <strain evidence="5">zg-ZUI157</strain>
    </source>
</reference>
<organism evidence="4 5">
    <name type="scientific">Cellulomonas dongxiuzhuiae</name>
    <dbReference type="NCBI Taxonomy" id="2819979"/>
    <lineage>
        <taxon>Bacteria</taxon>
        <taxon>Bacillati</taxon>
        <taxon>Actinomycetota</taxon>
        <taxon>Actinomycetes</taxon>
        <taxon>Micrococcales</taxon>
        <taxon>Cellulomonadaceae</taxon>
        <taxon>Cellulomonas</taxon>
    </lineage>
</organism>
<dbReference type="Pfam" id="PF13490">
    <property type="entry name" value="zf-HC2"/>
    <property type="match status" value="1"/>
</dbReference>
<accession>A0ABX8GLB7</accession>
<name>A0ABX8GLB7_9CELL</name>
<evidence type="ECO:0000259" key="3">
    <source>
        <dbReference type="Pfam" id="PF13490"/>
    </source>
</evidence>
<proteinExistence type="predicted"/>
<dbReference type="EMBL" id="CP076023">
    <property type="protein sequence ID" value="QWC16964.1"/>
    <property type="molecule type" value="Genomic_DNA"/>
</dbReference>
<evidence type="ECO:0000313" key="5">
    <source>
        <dbReference type="Proteomes" id="UP000679335"/>
    </source>
</evidence>
<evidence type="ECO:0000313" key="4">
    <source>
        <dbReference type="EMBL" id="QWC16964.1"/>
    </source>
</evidence>
<dbReference type="Proteomes" id="UP000679335">
    <property type="component" value="Chromosome"/>
</dbReference>
<sequence>MMHLGSRISALVDGQLDPTATERALAHVATCGSCARELAAARAARRALAGAEPVEPPEDLTARLLSMSAQSRPPVPQGPSQRDPFAVAGGAALPFAATHALRGDVLARRTPVRLVVGSMAGLGAVAAGLFLLGERPVVTPSSHPAAALGLLAHTSTPATGSGGVPADDETVAWLRGQGWTFPGTLPQGWHIGSISWSTTGPQVLEVDVTGPSGAYVVTEQQGRLDTDALAGAPVREVGGRQVHVLSAEPWQVAWQSGSTVVQVVASQDEGEIDALVAAFPSAGYDDTVTGRIGRGWQTVSAVWERP</sequence>
<protein>
    <submittedName>
        <fullName evidence="4">Zf-HC2 domain-containing protein</fullName>
    </submittedName>
</protein>
<dbReference type="InterPro" id="IPR027383">
    <property type="entry name" value="Znf_put"/>
</dbReference>
<feature type="domain" description="Putative zinc-finger" evidence="3">
    <location>
        <begin position="7"/>
        <end position="35"/>
    </location>
</feature>
<evidence type="ECO:0000256" key="1">
    <source>
        <dbReference type="ARBA" id="ARBA00023015"/>
    </source>
</evidence>
<dbReference type="Gene3D" id="1.10.10.1320">
    <property type="entry name" value="Anti-sigma factor, zinc-finger domain"/>
    <property type="match status" value="1"/>
</dbReference>
<dbReference type="InterPro" id="IPR041916">
    <property type="entry name" value="Anti_sigma_zinc_sf"/>
</dbReference>
<dbReference type="RefSeq" id="WP_208198118.1">
    <property type="nucleotide sequence ID" value="NZ_CP076023.1"/>
</dbReference>
<keyword evidence="5" id="KW-1185">Reference proteome</keyword>